<keyword evidence="4" id="KW-0201">Cytochrome c-type biogenesis</keyword>
<evidence type="ECO:0000256" key="7">
    <source>
        <dbReference type="SAM" id="Phobius"/>
    </source>
</evidence>
<feature type="domain" description="Cytochrome C biogenesis protein transmembrane" evidence="8">
    <location>
        <begin position="7"/>
        <end position="210"/>
    </location>
</feature>
<keyword evidence="10" id="KW-1185">Reference proteome</keyword>
<sequence>MDMLDVTFLGALLAGLLSFLSPCVLPMVPFYLSYLAGVGMNQITAEAEIPRGVRSRAVLSACCFALGVITVFVGLGATATVFGGLVREYFDVLRWFAAGLIIAMGLHFLGLIRIGVLHRQFRADVGATSHVGLIGAYVIGLAFAFGWTPCVGPVLAAILFTAAAQEAARQGGLLLFTYGAGMTLPFVAAALFIGPFMAWMARFRRHLGLVEKLMGGLLLLFGGLIATNSINLIAQWMLEHIPWFSTIG</sequence>
<feature type="transmembrane region" description="Helical" evidence="7">
    <location>
        <begin position="92"/>
        <end position="112"/>
    </location>
</feature>
<evidence type="ECO:0000256" key="6">
    <source>
        <dbReference type="ARBA" id="ARBA00023136"/>
    </source>
</evidence>
<dbReference type="InterPro" id="IPR051790">
    <property type="entry name" value="Cytochrome_c-biogenesis_DsbD"/>
</dbReference>
<dbReference type="InterPro" id="IPR003834">
    <property type="entry name" value="Cyt_c_assmbl_TM_dom"/>
</dbReference>
<evidence type="ECO:0000313" key="10">
    <source>
        <dbReference type="Proteomes" id="UP000436522"/>
    </source>
</evidence>
<keyword evidence="6 7" id="KW-0472">Membrane</keyword>
<protein>
    <submittedName>
        <fullName evidence="9">Cytochrome C biogenesis protein CcdA</fullName>
    </submittedName>
</protein>
<dbReference type="Proteomes" id="UP000436522">
    <property type="component" value="Unassembled WGS sequence"/>
</dbReference>
<dbReference type="GO" id="GO:0016020">
    <property type="term" value="C:membrane"/>
    <property type="evidence" value="ECO:0007669"/>
    <property type="project" value="UniProtKB-SubCell"/>
</dbReference>
<dbReference type="PANTHER" id="PTHR31272:SF4">
    <property type="entry name" value="CYTOCHROME C-TYPE BIOGENESIS PROTEIN HI_1454-RELATED"/>
    <property type="match status" value="1"/>
</dbReference>
<evidence type="ECO:0000256" key="2">
    <source>
        <dbReference type="ARBA" id="ARBA00006143"/>
    </source>
</evidence>
<gene>
    <name evidence="9" type="ORF">So717_14100</name>
</gene>
<dbReference type="GO" id="GO:0017004">
    <property type="term" value="P:cytochrome complex assembly"/>
    <property type="evidence" value="ECO:0007669"/>
    <property type="project" value="UniProtKB-KW"/>
</dbReference>
<feature type="transmembrane region" description="Helical" evidence="7">
    <location>
        <begin position="213"/>
        <end position="238"/>
    </location>
</feature>
<dbReference type="Pfam" id="PF02683">
    <property type="entry name" value="DsbD_TM"/>
    <property type="match status" value="1"/>
</dbReference>
<reference evidence="9 10" key="1">
    <citation type="submission" date="2019-12" db="EMBL/GenBank/DDBJ databases">
        <title>Roseobacter cerasinus sp. nov., isolated from seawater around aquaculture.</title>
        <authorList>
            <person name="Muramatsu S."/>
            <person name="Takabe Y."/>
            <person name="Mori K."/>
            <person name="Takaichi S."/>
            <person name="Hanada S."/>
        </authorList>
    </citation>
    <scope>NUCLEOTIDE SEQUENCE [LARGE SCALE GENOMIC DNA]</scope>
    <source>
        <strain evidence="9 10">AI77</strain>
    </source>
</reference>
<accession>A0A640VPI7</accession>
<evidence type="ECO:0000259" key="8">
    <source>
        <dbReference type="Pfam" id="PF02683"/>
    </source>
</evidence>
<comment type="subcellular location">
    <subcellularLocation>
        <location evidence="1">Membrane</location>
        <topology evidence="1">Multi-pass membrane protein</topology>
    </subcellularLocation>
</comment>
<evidence type="ECO:0000256" key="3">
    <source>
        <dbReference type="ARBA" id="ARBA00022692"/>
    </source>
</evidence>
<dbReference type="PANTHER" id="PTHR31272">
    <property type="entry name" value="CYTOCHROME C-TYPE BIOGENESIS PROTEIN HI_1454-RELATED"/>
    <property type="match status" value="1"/>
</dbReference>
<feature type="transmembrane region" description="Helical" evidence="7">
    <location>
        <begin position="133"/>
        <end position="163"/>
    </location>
</feature>
<feature type="transmembrane region" description="Helical" evidence="7">
    <location>
        <begin position="6"/>
        <end position="36"/>
    </location>
</feature>
<proteinExistence type="inferred from homology"/>
<comment type="caution">
    <text evidence="9">The sequence shown here is derived from an EMBL/GenBank/DDBJ whole genome shotgun (WGS) entry which is preliminary data.</text>
</comment>
<dbReference type="AlphaFoldDB" id="A0A640VPI7"/>
<keyword evidence="5 7" id="KW-1133">Transmembrane helix</keyword>
<evidence type="ECO:0000256" key="4">
    <source>
        <dbReference type="ARBA" id="ARBA00022748"/>
    </source>
</evidence>
<dbReference type="EMBL" id="BLIV01000002">
    <property type="protein sequence ID" value="GFE49657.1"/>
    <property type="molecule type" value="Genomic_DNA"/>
</dbReference>
<organism evidence="9 10">
    <name type="scientific">Roseobacter cerasinus</name>
    <dbReference type="NCBI Taxonomy" id="2602289"/>
    <lineage>
        <taxon>Bacteria</taxon>
        <taxon>Pseudomonadati</taxon>
        <taxon>Pseudomonadota</taxon>
        <taxon>Alphaproteobacteria</taxon>
        <taxon>Rhodobacterales</taxon>
        <taxon>Roseobacteraceae</taxon>
        <taxon>Roseobacter</taxon>
    </lineage>
</organism>
<evidence type="ECO:0000313" key="9">
    <source>
        <dbReference type="EMBL" id="GFE49657.1"/>
    </source>
</evidence>
<keyword evidence="3 7" id="KW-0812">Transmembrane</keyword>
<feature type="transmembrane region" description="Helical" evidence="7">
    <location>
        <begin position="57"/>
        <end position="86"/>
    </location>
</feature>
<comment type="similarity">
    <text evidence="2">Belongs to the DsbD family.</text>
</comment>
<name>A0A640VPI7_9RHOB</name>
<evidence type="ECO:0000256" key="5">
    <source>
        <dbReference type="ARBA" id="ARBA00022989"/>
    </source>
</evidence>
<evidence type="ECO:0000256" key="1">
    <source>
        <dbReference type="ARBA" id="ARBA00004141"/>
    </source>
</evidence>
<feature type="transmembrane region" description="Helical" evidence="7">
    <location>
        <begin position="175"/>
        <end position="201"/>
    </location>
</feature>